<keyword evidence="2" id="KW-1185">Reference proteome</keyword>
<dbReference type="InterPro" id="IPR039498">
    <property type="entry name" value="NTP_transf_5"/>
</dbReference>
<reference evidence="1 2" key="1">
    <citation type="submission" date="2018-05" db="EMBL/GenBank/DDBJ databases">
        <title>Draft genome of Methanospirillum lacunae Ki8-1.</title>
        <authorList>
            <person name="Dueholm M.S."/>
            <person name="Nielsen P.H."/>
            <person name="Bakmann L.F."/>
            <person name="Otzen D.E."/>
        </authorList>
    </citation>
    <scope>NUCLEOTIDE SEQUENCE [LARGE SCALE GENOMIC DNA]</scope>
    <source>
        <strain evidence="1 2">Ki8-1</strain>
    </source>
</reference>
<organism evidence="1 2">
    <name type="scientific">Methanospirillum lacunae</name>
    <dbReference type="NCBI Taxonomy" id="668570"/>
    <lineage>
        <taxon>Archaea</taxon>
        <taxon>Methanobacteriati</taxon>
        <taxon>Methanobacteriota</taxon>
        <taxon>Stenosarchaea group</taxon>
        <taxon>Methanomicrobia</taxon>
        <taxon>Methanomicrobiales</taxon>
        <taxon>Methanospirillaceae</taxon>
        <taxon>Methanospirillum</taxon>
    </lineage>
</organism>
<dbReference type="EMBL" id="QGMY01000003">
    <property type="protein sequence ID" value="PWR73226.1"/>
    <property type="molecule type" value="Genomic_DNA"/>
</dbReference>
<accession>A0A2V2N666</accession>
<proteinExistence type="predicted"/>
<gene>
    <name evidence="1" type="ORF">DK846_05210</name>
</gene>
<dbReference type="Gene3D" id="3.30.460.40">
    <property type="match status" value="1"/>
</dbReference>
<dbReference type="AlphaFoldDB" id="A0A2V2N666"/>
<comment type="caution">
    <text evidence="1">The sequence shown here is derived from an EMBL/GenBank/DDBJ whole genome shotgun (WGS) entry which is preliminary data.</text>
</comment>
<sequence>MIPLSHIFEDDNSLFELIQLLSPDYFRRESIPNDHWPQIISYADRMRVIPLLFYTLKQYDGIELPTEIYRTLMTRYLANGGRNLMLSSELKKILNAFDQNDIQVVPLKGAYLAYAVYERSSMRQMLDLDLMVKWEDMPKAITILETLGYMATGTFHWDEECRRFDHHGPGYRHPSGSMVELHWNIIDAHSMGEREIAIGEIFINRARPGLLLETKTYLLTPEDLILHSVVHQTLHHTFHLGIREFYDIKQIYVKFKDSIDWGLLISSAKELKIERPVMLILTLTDLITGSDITKKMSREGFTYEIPDQYLISALGEIELEKSAYGVSFRLSHSKKGILGLIYPTLNRVFLSRKSMQMKYQVPSDSFRIYLCYPHRLFYLIWQFGPNLINGYFSHHEDGNKHFWKWLYGG</sequence>
<dbReference type="OrthoDB" id="342621at2157"/>
<protein>
    <recommendedName>
        <fullName evidence="3">Nucleotidyltransferase family protein</fullName>
    </recommendedName>
</protein>
<dbReference type="Pfam" id="PF14907">
    <property type="entry name" value="NTP_transf_5"/>
    <property type="match status" value="1"/>
</dbReference>
<dbReference type="RefSeq" id="WP_109967880.1">
    <property type="nucleotide sequence ID" value="NZ_CP176093.1"/>
</dbReference>
<evidence type="ECO:0000313" key="1">
    <source>
        <dbReference type="EMBL" id="PWR73226.1"/>
    </source>
</evidence>
<name>A0A2V2N666_9EURY</name>
<evidence type="ECO:0000313" key="2">
    <source>
        <dbReference type="Proteomes" id="UP000245657"/>
    </source>
</evidence>
<dbReference type="Proteomes" id="UP000245657">
    <property type="component" value="Unassembled WGS sequence"/>
</dbReference>
<dbReference type="GeneID" id="97549951"/>
<evidence type="ECO:0008006" key="3">
    <source>
        <dbReference type="Google" id="ProtNLM"/>
    </source>
</evidence>